<sequence length="475" mass="54404">MWNFTKDYHLTFVILALIASGVINVHCATKNESAPKMLAETLAKNYGSPSIRPVNNASKTVVVSFRVLISQVILFDERKQHVQLSGWRRQDWRDEFLQWDPDDYGGLKTITYSKDGIWKPDITLIENVNQDFINEFSADVIVTYDGSVTWFTPIILTSACMVGVRYFPFDFQTCQMTYMSWAYDSNGIYLQLPTNEDPNQNIFLQNGVWSLQKAVAQQKNETYACCETPYSQIVYELILERSYGFYVLNIVLPSGLLAFVNCLVFLLPPESGERLQFAVSNLLAAILFQQLIGGIMPPLGDELPLLGMFFVYMILTNCFVLGLSICILRFYHQRGDKAVPMFLRRICFLKRGKEKSTLKRHANLKNSVFSVEEPHADFLGETKMDSLPPSPSQNAESLRLRPNPHTADVNDVHCESATRTSPWERRTSISTRLLLERNRNEWQQASRVLDNYLFLFIVFLTVAVVVVIVILFFTR</sequence>
<dbReference type="GO" id="GO:0042391">
    <property type="term" value="P:regulation of membrane potential"/>
    <property type="evidence" value="ECO:0000318"/>
    <property type="project" value="GO_Central"/>
</dbReference>
<dbReference type="InterPro" id="IPR006202">
    <property type="entry name" value="Neur_chan_lig-bd"/>
</dbReference>
<dbReference type="GO" id="GO:0043005">
    <property type="term" value="C:neuron projection"/>
    <property type="evidence" value="ECO:0000318"/>
    <property type="project" value="GO_Central"/>
</dbReference>
<name>A0A7M7P8G9_STRPU</name>
<dbReference type="InterPro" id="IPR006201">
    <property type="entry name" value="Neur_channel"/>
</dbReference>
<dbReference type="InterPro" id="IPR038050">
    <property type="entry name" value="Neuro_actylchol_rec"/>
</dbReference>
<evidence type="ECO:0000313" key="9">
    <source>
        <dbReference type="Proteomes" id="UP000007110"/>
    </source>
</evidence>
<proteinExistence type="inferred from homology"/>
<evidence type="ECO:0000256" key="1">
    <source>
        <dbReference type="ARBA" id="ARBA00004141"/>
    </source>
</evidence>
<dbReference type="GO" id="GO:0045202">
    <property type="term" value="C:synapse"/>
    <property type="evidence" value="ECO:0000318"/>
    <property type="project" value="GO_Central"/>
</dbReference>
<dbReference type="GeneID" id="582635"/>
<evidence type="ECO:0000256" key="5">
    <source>
        <dbReference type="RuleBase" id="RU000687"/>
    </source>
</evidence>
<dbReference type="GO" id="GO:0004888">
    <property type="term" value="F:transmembrane signaling receptor activity"/>
    <property type="evidence" value="ECO:0007669"/>
    <property type="project" value="InterPro"/>
</dbReference>
<dbReference type="GO" id="GO:0007268">
    <property type="term" value="P:chemical synaptic transmission"/>
    <property type="evidence" value="ECO:0000318"/>
    <property type="project" value="GO_Central"/>
</dbReference>
<keyword evidence="2 5" id="KW-0812">Transmembrane</keyword>
<dbReference type="CDD" id="cd18997">
    <property type="entry name" value="LGIC_ECD_nAChR"/>
    <property type="match status" value="1"/>
</dbReference>
<dbReference type="InterPro" id="IPR006029">
    <property type="entry name" value="Neurotrans-gated_channel_TM"/>
</dbReference>
<dbReference type="EnsemblMetazoa" id="XM_030991770">
    <property type="protein sequence ID" value="XP_030847630"/>
    <property type="gene ID" value="LOC582635"/>
</dbReference>
<feature type="domain" description="Neurotransmitter-gated ion-channel transmembrane" evidence="7">
    <location>
        <begin position="250"/>
        <end position="468"/>
    </location>
</feature>
<accession>A0A7M7P8G9</accession>
<dbReference type="GO" id="GO:0005886">
    <property type="term" value="C:plasma membrane"/>
    <property type="evidence" value="ECO:0000318"/>
    <property type="project" value="GO_Central"/>
</dbReference>
<keyword evidence="5" id="KW-0406">Ion transport</keyword>
<dbReference type="GO" id="GO:0034220">
    <property type="term" value="P:monoatomic ion transmembrane transport"/>
    <property type="evidence" value="ECO:0000318"/>
    <property type="project" value="GO_Central"/>
</dbReference>
<dbReference type="InterPro" id="IPR036734">
    <property type="entry name" value="Neur_chan_lig-bd_sf"/>
</dbReference>
<evidence type="ECO:0000256" key="4">
    <source>
        <dbReference type="ARBA" id="ARBA00023136"/>
    </source>
</evidence>
<dbReference type="OMA" id="WKTIART"/>
<dbReference type="OrthoDB" id="6142676at2759"/>
<organism evidence="8 9">
    <name type="scientific">Strongylocentrotus purpuratus</name>
    <name type="common">Purple sea urchin</name>
    <dbReference type="NCBI Taxonomy" id="7668"/>
    <lineage>
        <taxon>Eukaryota</taxon>
        <taxon>Metazoa</taxon>
        <taxon>Echinodermata</taxon>
        <taxon>Eleutherozoa</taxon>
        <taxon>Echinozoa</taxon>
        <taxon>Echinoidea</taxon>
        <taxon>Euechinoidea</taxon>
        <taxon>Echinacea</taxon>
        <taxon>Camarodonta</taxon>
        <taxon>Echinidea</taxon>
        <taxon>Strongylocentrotidae</taxon>
        <taxon>Strongylocentrotus</taxon>
    </lineage>
</organism>
<evidence type="ECO:0000256" key="3">
    <source>
        <dbReference type="ARBA" id="ARBA00022989"/>
    </source>
</evidence>
<dbReference type="KEGG" id="spu:582635"/>
<reference evidence="8" key="2">
    <citation type="submission" date="2021-01" db="UniProtKB">
        <authorList>
            <consortium name="EnsemblMetazoa"/>
        </authorList>
    </citation>
    <scope>IDENTIFICATION</scope>
</reference>
<dbReference type="PANTHER" id="PTHR18945">
    <property type="entry name" value="NEUROTRANSMITTER GATED ION CHANNEL"/>
    <property type="match status" value="1"/>
</dbReference>
<dbReference type="SUPFAM" id="SSF63712">
    <property type="entry name" value="Nicotinic receptor ligand binding domain-like"/>
    <property type="match status" value="1"/>
</dbReference>
<dbReference type="InterPro" id="IPR036719">
    <property type="entry name" value="Neuro-gated_channel_TM_sf"/>
</dbReference>
<evidence type="ECO:0000259" key="7">
    <source>
        <dbReference type="Pfam" id="PF02932"/>
    </source>
</evidence>
<dbReference type="SUPFAM" id="SSF90112">
    <property type="entry name" value="Neurotransmitter-gated ion-channel transmembrane pore"/>
    <property type="match status" value="1"/>
</dbReference>
<dbReference type="InterPro" id="IPR018000">
    <property type="entry name" value="Neurotransmitter_ion_chnl_CS"/>
</dbReference>
<dbReference type="Gene3D" id="1.20.58.390">
    <property type="entry name" value="Neurotransmitter-gated ion-channel transmembrane domain"/>
    <property type="match status" value="1"/>
</dbReference>
<feature type="transmembrane region" description="Helical" evidence="5">
    <location>
        <begin position="279"/>
        <end position="297"/>
    </location>
</feature>
<dbReference type="GO" id="GO:0098794">
    <property type="term" value="C:postsynapse"/>
    <property type="evidence" value="ECO:0007669"/>
    <property type="project" value="GOC"/>
</dbReference>
<keyword evidence="9" id="KW-1185">Reference proteome</keyword>
<reference evidence="9" key="1">
    <citation type="submission" date="2015-02" db="EMBL/GenBank/DDBJ databases">
        <title>Genome sequencing for Strongylocentrotus purpuratus.</title>
        <authorList>
            <person name="Murali S."/>
            <person name="Liu Y."/>
            <person name="Vee V."/>
            <person name="English A."/>
            <person name="Wang M."/>
            <person name="Skinner E."/>
            <person name="Han Y."/>
            <person name="Muzny D.M."/>
            <person name="Worley K.C."/>
            <person name="Gibbs R.A."/>
        </authorList>
    </citation>
    <scope>NUCLEOTIDE SEQUENCE</scope>
</reference>
<evidence type="ECO:0000259" key="6">
    <source>
        <dbReference type="Pfam" id="PF02931"/>
    </source>
</evidence>
<keyword evidence="5" id="KW-0407">Ion channel</keyword>
<dbReference type="FunFam" id="2.70.170.10:FF:000030">
    <property type="entry name" value="AcetylCholine Receptor"/>
    <property type="match status" value="1"/>
</dbReference>
<dbReference type="GO" id="GO:0005231">
    <property type="term" value="F:excitatory extracellular ligand-gated monoatomic ion channel activity"/>
    <property type="evidence" value="ECO:0000318"/>
    <property type="project" value="GO_Central"/>
</dbReference>
<feature type="transmembrane region" description="Helical" evidence="5">
    <location>
        <begin position="309"/>
        <end position="331"/>
    </location>
</feature>
<comment type="subcellular location">
    <subcellularLocation>
        <location evidence="1">Membrane</location>
        <topology evidence="1">Multi-pass membrane protein</topology>
    </subcellularLocation>
</comment>
<dbReference type="RefSeq" id="XP_030847630.1">
    <property type="nucleotide sequence ID" value="XM_030991770.1"/>
</dbReference>
<dbReference type="PROSITE" id="PS00236">
    <property type="entry name" value="NEUROTR_ION_CHANNEL"/>
    <property type="match status" value="1"/>
</dbReference>
<feature type="domain" description="Neurotransmitter-gated ion-channel ligand-binding" evidence="6">
    <location>
        <begin position="38"/>
        <end position="242"/>
    </location>
</feature>
<dbReference type="AlphaFoldDB" id="A0A7M7P8G9"/>
<dbReference type="Proteomes" id="UP000007110">
    <property type="component" value="Unassembled WGS sequence"/>
</dbReference>
<dbReference type="InParanoid" id="A0A7M7P8G9"/>
<keyword evidence="3 5" id="KW-1133">Transmembrane helix</keyword>
<dbReference type="PRINTS" id="PR00252">
    <property type="entry name" value="NRIONCHANNEL"/>
</dbReference>
<dbReference type="Gene3D" id="2.70.170.10">
    <property type="entry name" value="Neurotransmitter-gated ion-channel ligand-binding domain"/>
    <property type="match status" value="1"/>
</dbReference>
<feature type="transmembrane region" description="Helical" evidence="5">
    <location>
        <begin position="243"/>
        <end position="267"/>
    </location>
</feature>
<dbReference type="CDD" id="cd19051">
    <property type="entry name" value="LGIC_TM_cation"/>
    <property type="match status" value="1"/>
</dbReference>
<feature type="transmembrane region" description="Helical" evidence="5">
    <location>
        <begin position="452"/>
        <end position="473"/>
    </location>
</feature>
<dbReference type="GO" id="GO:1904315">
    <property type="term" value="F:transmitter-gated monoatomic ion channel activity involved in regulation of postsynaptic membrane potential"/>
    <property type="evidence" value="ECO:0000318"/>
    <property type="project" value="GO_Central"/>
</dbReference>
<evidence type="ECO:0000256" key="2">
    <source>
        <dbReference type="ARBA" id="ARBA00022692"/>
    </source>
</evidence>
<protein>
    <submittedName>
        <fullName evidence="8">Uncharacterized protein</fullName>
    </submittedName>
</protein>
<keyword evidence="5" id="KW-0813">Transport</keyword>
<keyword evidence="4 5" id="KW-0472">Membrane</keyword>
<dbReference type="GO" id="GO:1902495">
    <property type="term" value="C:transmembrane transporter complex"/>
    <property type="evidence" value="ECO:0000318"/>
    <property type="project" value="GO_Central"/>
</dbReference>
<comment type="similarity">
    <text evidence="5">Belongs to the ligand-gated ion channel (TC 1.A.9) family.</text>
</comment>
<dbReference type="FunFam" id="1.20.58.390:FF:000093">
    <property type="entry name" value="Uncharacterized protein"/>
    <property type="match status" value="1"/>
</dbReference>
<evidence type="ECO:0000313" key="8">
    <source>
        <dbReference type="EnsemblMetazoa" id="XP_030847630"/>
    </source>
</evidence>
<dbReference type="Pfam" id="PF02931">
    <property type="entry name" value="Neur_chan_LBD"/>
    <property type="match status" value="1"/>
</dbReference>
<dbReference type="Pfam" id="PF02932">
    <property type="entry name" value="Neur_chan_memb"/>
    <property type="match status" value="1"/>
</dbReference>